<keyword evidence="5" id="KW-1185">Reference proteome</keyword>
<comment type="caution">
    <text evidence="4">The sequence shown here is derived from an EMBL/GenBank/DDBJ whole genome shotgun (WGS) entry which is preliminary data.</text>
</comment>
<name>A0A1Y4LZ08_9FIRM</name>
<keyword evidence="2" id="KW-0812">Transmembrane</keyword>
<dbReference type="PROSITE" id="PS50943">
    <property type="entry name" value="HTH_CROC1"/>
    <property type="match status" value="1"/>
</dbReference>
<organism evidence="4 5">
    <name type="scientific">Faecalitalea cylindroides</name>
    <dbReference type="NCBI Taxonomy" id="39483"/>
    <lineage>
        <taxon>Bacteria</taxon>
        <taxon>Bacillati</taxon>
        <taxon>Bacillota</taxon>
        <taxon>Erysipelotrichia</taxon>
        <taxon>Erysipelotrichales</taxon>
        <taxon>Erysipelotrichaceae</taxon>
        <taxon>Faecalitalea</taxon>
    </lineage>
</organism>
<evidence type="ECO:0000313" key="5">
    <source>
        <dbReference type="Proteomes" id="UP000195447"/>
    </source>
</evidence>
<keyword evidence="1" id="KW-0238">DNA-binding</keyword>
<feature type="domain" description="HTH cro/C1-type" evidence="3">
    <location>
        <begin position="6"/>
        <end position="60"/>
    </location>
</feature>
<dbReference type="SUPFAM" id="SSF47413">
    <property type="entry name" value="lambda repressor-like DNA-binding domains"/>
    <property type="match status" value="1"/>
</dbReference>
<sequence>MLSENIKKIRKSKGLTQKDLALQLNVVRQTVSKWEQGLSVPDSEMLISLSKVLDIPVNVLLEQNLHTENELEIKDLSLRLEAINVYLAQKEKSRKKQYQKLLILLCVLVVLIFGFLVYFNSPYLEWNYANPERAVLGVGYHVFEWLFVRIAPVILICAIVEIIVLKKALKS</sequence>
<evidence type="ECO:0000313" key="4">
    <source>
        <dbReference type="EMBL" id="OUP61823.1"/>
    </source>
</evidence>
<dbReference type="AlphaFoldDB" id="A0A1Y4LZ08"/>
<dbReference type="PANTHER" id="PTHR46558">
    <property type="entry name" value="TRACRIPTIONAL REGULATORY PROTEIN-RELATED-RELATED"/>
    <property type="match status" value="1"/>
</dbReference>
<feature type="transmembrane region" description="Helical" evidence="2">
    <location>
        <begin position="146"/>
        <end position="165"/>
    </location>
</feature>
<keyword evidence="2" id="KW-1133">Transmembrane helix</keyword>
<dbReference type="InterPro" id="IPR010982">
    <property type="entry name" value="Lambda_DNA-bd_dom_sf"/>
</dbReference>
<dbReference type="SMART" id="SM00530">
    <property type="entry name" value="HTH_XRE"/>
    <property type="match status" value="1"/>
</dbReference>
<evidence type="ECO:0000256" key="2">
    <source>
        <dbReference type="SAM" id="Phobius"/>
    </source>
</evidence>
<dbReference type="PANTHER" id="PTHR46558:SF3">
    <property type="entry name" value="TRANSCRIPTIONAL REGULATOR"/>
    <property type="match status" value="1"/>
</dbReference>
<dbReference type="GO" id="GO:0003677">
    <property type="term" value="F:DNA binding"/>
    <property type="evidence" value="ECO:0007669"/>
    <property type="project" value="UniProtKB-KW"/>
</dbReference>
<dbReference type="RefSeq" id="WP_087157943.1">
    <property type="nucleotide sequence ID" value="NZ_NFKM01000001.1"/>
</dbReference>
<protein>
    <submittedName>
        <fullName evidence="4">Transcriptional regulator</fullName>
    </submittedName>
</protein>
<reference evidence="5" key="1">
    <citation type="submission" date="2017-04" db="EMBL/GenBank/DDBJ databases">
        <title>Function of individual gut microbiota members based on whole genome sequencing of pure cultures obtained from chicken caecum.</title>
        <authorList>
            <person name="Medvecky M."/>
            <person name="Cejkova D."/>
            <person name="Polansky O."/>
            <person name="Karasova D."/>
            <person name="Kubasova T."/>
            <person name="Cizek A."/>
            <person name="Rychlik I."/>
        </authorList>
    </citation>
    <scope>NUCLEOTIDE SEQUENCE [LARGE SCALE GENOMIC DNA]</scope>
    <source>
        <strain evidence="5">An178</strain>
    </source>
</reference>
<dbReference type="Gene3D" id="1.10.260.40">
    <property type="entry name" value="lambda repressor-like DNA-binding domains"/>
    <property type="match status" value="1"/>
</dbReference>
<feature type="transmembrane region" description="Helical" evidence="2">
    <location>
        <begin position="101"/>
        <end position="119"/>
    </location>
</feature>
<dbReference type="EMBL" id="NFKM01000001">
    <property type="protein sequence ID" value="OUP61823.1"/>
    <property type="molecule type" value="Genomic_DNA"/>
</dbReference>
<accession>A0A1Y4LZ08</accession>
<dbReference type="InterPro" id="IPR001387">
    <property type="entry name" value="Cro/C1-type_HTH"/>
</dbReference>
<evidence type="ECO:0000256" key="1">
    <source>
        <dbReference type="ARBA" id="ARBA00023125"/>
    </source>
</evidence>
<proteinExistence type="predicted"/>
<dbReference type="Proteomes" id="UP000195447">
    <property type="component" value="Unassembled WGS sequence"/>
</dbReference>
<dbReference type="Pfam" id="PF01381">
    <property type="entry name" value="HTH_3"/>
    <property type="match status" value="1"/>
</dbReference>
<evidence type="ECO:0000259" key="3">
    <source>
        <dbReference type="PROSITE" id="PS50943"/>
    </source>
</evidence>
<gene>
    <name evidence="4" type="ORF">B5F14_00065</name>
</gene>
<keyword evidence="2" id="KW-0472">Membrane</keyword>
<dbReference type="CDD" id="cd00093">
    <property type="entry name" value="HTH_XRE"/>
    <property type="match status" value="1"/>
</dbReference>